<evidence type="ECO:0000256" key="7">
    <source>
        <dbReference type="ARBA" id="ARBA00022927"/>
    </source>
</evidence>
<keyword evidence="9" id="KW-0472">Membrane</keyword>
<comment type="subcellular location">
    <subcellularLocation>
        <location evidence="1">Cell inner membrane</location>
        <topology evidence="1">Single-pass membrane protein</topology>
        <orientation evidence="1">Periplasmic side</orientation>
    </subcellularLocation>
</comment>
<protein>
    <submittedName>
        <fullName evidence="12">TonB family protein</fullName>
    </submittedName>
</protein>
<feature type="domain" description="TonB C-terminal" evidence="11">
    <location>
        <begin position="215"/>
        <end position="311"/>
    </location>
</feature>
<evidence type="ECO:0000313" key="12">
    <source>
        <dbReference type="EMBL" id="MCZ8371698.1"/>
    </source>
</evidence>
<dbReference type="SUPFAM" id="SSF74653">
    <property type="entry name" value="TolA/TonB C-terminal domain"/>
    <property type="match status" value="1"/>
</dbReference>
<evidence type="ECO:0000256" key="1">
    <source>
        <dbReference type="ARBA" id="ARBA00004383"/>
    </source>
</evidence>
<keyword evidence="8" id="KW-1133">Transmembrane helix</keyword>
<proteinExistence type="inferred from homology"/>
<dbReference type="InterPro" id="IPR051045">
    <property type="entry name" value="TonB-dependent_transducer"/>
</dbReference>
<keyword evidence="6" id="KW-0812">Transmembrane</keyword>
<keyword evidence="13" id="KW-1185">Reference proteome</keyword>
<dbReference type="PANTHER" id="PTHR33446:SF2">
    <property type="entry name" value="PROTEIN TONB"/>
    <property type="match status" value="1"/>
</dbReference>
<evidence type="ECO:0000259" key="11">
    <source>
        <dbReference type="PROSITE" id="PS52015"/>
    </source>
</evidence>
<evidence type="ECO:0000256" key="6">
    <source>
        <dbReference type="ARBA" id="ARBA00022692"/>
    </source>
</evidence>
<dbReference type="Pfam" id="PF03544">
    <property type="entry name" value="TonB_C"/>
    <property type="match status" value="1"/>
</dbReference>
<dbReference type="NCBIfam" id="TIGR01352">
    <property type="entry name" value="tonB_Cterm"/>
    <property type="match status" value="1"/>
</dbReference>
<dbReference type="Gene3D" id="3.30.1150.10">
    <property type="match status" value="1"/>
</dbReference>
<dbReference type="InterPro" id="IPR008969">
    <property type="entry name" value="CarboxyPept-like_regulatory"/>
</dbReference>
<dbReference type="InterPro" id="IPR037682">
    <property type="entry name" value="TonB_C"/>
</dbReference>
<evidence type="ECO:0000256" key="3">
    <source>
        <dbReference type="ARBA" id="ARBA00022448"/>
    </source>
</evidence>
<evidence type="ECO:0000256" key="8">
    <source>
        <dbReference type="ARBA" id="ARBA00022989"/>
    </source>
</evidence>
<reference evidence="12" key="1">
    <citation type="submission" date="2022-12" db="EMBL/GenBank/DDBJ databases">
        <title>Phocaeicola acetigenes sp. nov., isolated feces from a healthy human.</title>
        <authorList>
            <person name="Do H."/>
            <person name="Ha Y.B."/>
            <person name="Kim J.-S."/>
            <person name="Suh M.K."/>
            <person name="Kim H.S."/>
            <person name="Lee J.-S."/>
        </authorList>
    </citation>
    <scope>NUCLEOTIDE SEQUENCE</scope>
    <source>
        <strain evidence="12">KGMB11183</strain>
    </source>
</reference>
<dbReference type="InterPro" id="IPR006260">
    <property type="entry name" value="TonB/TolA_C"/>
</dbReference>
<keyword evidence="7" id="KW-0653">Protein transport</keyword>
<accession>A0ABT4PF68</accession>
<name>A0ABT4PF68_9BACT</name>
<comment type="caution">
    <text evidence="12">The sequence shown here is derived from an EMBL/GenBank/DDBJ whole genome shotgun (WGS) entry which is preliminary data.</text>
</comment>
<dbReference type="RefSeq" id="WP_269876759.1">
    <property type="nucleotide sequence ID" value="NZ_JAPZVM010000002.1"/>
</dbReference>
<evidence type="ECO:0000256" key="10">
    <source>
        <dbReference type="SAM" id="SignalP"/>
    </source>
</evidence>
<dbReference type="PROSITE" id="PS52015">
    <property type="entry name" value="TONB_CTD"/>
    <property type="match status" value="1"/>
</dbReference>
<keyword evidence="3" id="KW-0813">Transport</keyword>
<evidence type="ECO:0000256" key="5">
    <source>
        <dbReference type="ARBA" id="ARBA00022519"/>
    </source>
</evidence>
<dbReference type="SUPFAM" id="SSF49464">
    <property type="entry name" value="Carboxypeptidase regulatory domain-like"/>
    <property type="match status" value="1"/>
</dbReference>
<keyword evidence="5" id="KW-0997">Cell inner membrane</keyword>
<dbReference type="EMBL" id="JAPZVM010000002">
    <property type="protein sequence ID" value="MCZ8371698.1"/>
    <property type="molecule type" value="Genomic_DNA"/>
</dbReference>
<keyword evidence="10" id="KW-0732">Signal</keyword>
<keyword evidence="4" id="KW-1003">Cell membrane</keyword>
<organism evidence="12 13">
    <name type="scientific">Phocaeicola acetigenes</name>
    <dbReference type="NCBI Taxonomy" id="3016083"/>
    <lineage>
        <taxon>Bacteria</taxon>
        <taxon>Pseudomonadati</taxon>
        <taxon>Bacteroidota</taxon>
        <taxon>Bacteroidia</taxon>
        <taxon>Bacteroidales</taxon>
        <taxon>Bacteroidaceae</taxon>
        <taxon>Phocaeicola</taxon>
    </lineage>
</organism>
<evidence type="ECO:0000313" key="13">
    <source>
        <dbReference type="Proteomes" id="UP001141933"/>
    </source>
</evidence>
<dbReference type="PANTHER" id="PTHR33446">
    <property type="entry name" value="PROTEIN TONB-RELATED"/>
    <property type="match status" value="1"/>
</dbReference>
<feature type="signal peptide" evidence="10">
    <location>
        <begin position="1"/>
        <end position="18"/>
    </location>
</feature>
<evidence type="ECO:0000256" key="2">
    <source>
        <dbReference type="ARBA" id="ARBA00006555"/>
    </source>
</evidence>
<evidence type="ECO:0000256" key="4">
    <source>
        <dbReference type="ARBA" id="ARBA00022475"/>
    </source>
</evidence>
<sequence>MRLSILLFFICSVTLLQAIPAPSEKTSFRITILKSSGEPQPGIVLKIKNKTLEYRGNAEGVISFEYDVNSSFYRTAELYLPTDMETIQSSFLLTEAVADTTLYIDSPKEIAALQQAGTTFPIEGLISTANGEPLTGATVSIQGTGRTVQSDEIGLFHIEADYNHPIVIRAKGMETLSLEITRFLQFGEEPLPIVMPKKGSDRIYRSVEQMPRFPGGMKAMRNYINRNLQYPKQAQNAGIEGVVGVQFIVEKNGEITDPIIVRHLNDELDEAALHLIRTMPRWIAGKDHGTPVRCKYSIPIQFKLPKKEPVVAGSTGVDKTQKTTSSQEVAKKILPVALQKALPINLLPDLNIEWTEYFRPQAIELSWPHALKSKKGKRRR</sequence>
<evidence type="ECO:0000256" key="9">
    <source>
        <dbReference type="ARBA" id="ARBA00023136"/>
    </source>
</evidence>
<gene>
    <name evidence="12" type="ORF">O6P32_03135</name>
</gene>
<comment type="similarity">
    <text evidence="2">Belongs to the TonB family.</text>
</comment>
<feature type="chain" id="PRO_5046940805" evidence="10">
    <location>
        <begin position="19"/>
        <end position="380"/>
    </location>
</feature>
<dbReference type="Proteomes" id="UP001141933">
    <property type="component" value="Unassembled WGS sequence"/>
</dbReference>